<protein>
    <recommendedName>
        <fullName evidence="4">DUF2304 domain-containing protein</fullName>
    </recommendedName>
</protein>
<dbReference type="Proteomes" id="UP000253034">
    <property type="component" value="Unassembled WGS sequence"/>
</dbReference>
<dbReference type="AlphaFoldDB" id="A0A369ATN6"/>
<gene>
    <name evidence="2" type="ORF">DFR58_12252</name>
</gene>
<reference evidence="2 3" key="1">
    <citation type="submission" date="2018-07" db="EMBL/GenBank/DDBJ databases">
        <title>Genomic Encyclopedia of Type Strains, Phase IV (KMG-IV): sequencing the most valuable type-strain genomes for metagenomic binning, comparative biology and taxonomic classification.</title>
        <authorList>
            <person name="Goeker M."/>
        </authorList>
    </citation>
    <scope>NUCLEOTIDE SEQUENCE [LARGE SCALE GENOMIC DNA]</scope>
    <source>
        <strain evidence="2 3">DSM 27016</strain>
    </source>
</reference>
<dbReference type="InterPro" id="IPR019277">
    <property type="entry name" value="DUF2304"/>
</dbReference>
<keyword evidence="1" id="KW-0812">Transmembrane</keyword>
<evidence type="ECO:0000313" key="3">
    <source>
        <dbReference type="Proteomes" id="UP000253034"/>
    </source>
</evidence>
<keyword evidence="3" id="KW-1185">Reference proteome</keyword>
<feature type="transmembrane region" description="Helical" evidence="1">
    <location>
        <begin position="67"/>
        <end position="89"/>
    </location>
</feature>
<accession>A0A369ATN6</accession>
<evidence type="ECO:0000313" key="2">
    <source>
        <dbReference type="EMBL" id="RCX12363.1"/>
    </source>
</evidence>
<keyword evidence="1" id="KW-0472">Membrane</keyword>
<feature type="transmembrane region" description="Helical" evidence="1">
    <location>
        <begin position="36"/>
        <end position="61"/>
    </location>
</feature>
<evidence type="ECO:0000256" key="1">
    <source>
        <dbReference type="SAM" id="Phobius"/>
    </source>
</evidence>
<comment type="caution">
    <text evidence="2">The sequence shown here is derived from an EMBL/GenBank/DDBJ whole genome shotgun (WGS) entry which is preliminary data.</text>
</comment>
<name>A0A369ATN6_9FIRM</name>
<organism evidence="2 3">
    <name type="scientific">Anaerobacterium chartisolvens</name>
    <dbReference type="NCBI Taxonomy" id="1297424"/>
    <lineage>
        <taxon>Bacteria</taxon>
        <taxon>Bacillati</taxon>
        <taxon>Bacillota</taxon>
        <taxon>Clostridia</taxon>
        <taxon>Eubacteriales</taxon>
        <taxon>Oscillospiraceae</taxon>
        <taxon>Anaerobacterium</taxon>
    </lineage>
</organism>
<keyword evidence="1" id="KW-1133">Transmembrane helix</keyword>
<proteinExistence type="predicted"/>
<dbReference type="OrthoDB" id="2237501at2"/>
<dbReference type="EMBL" id="QPJT01000022">
    <property type="protein sequence ID" value="RCX12363.1"/>
    <property type="molecule type" value="Genomic_DNA"/>
</dbReference>
<evidence type="ECO:0008006" key="4">
    <source>
        <dbReference type="Google" id="ProtNLM"/>
    </source>
</evidence>
<dbReference type="Pfam" id="PF10066">
    <property type="entry name" value="DUF2304"/>
    <property type="match status" value="1"/>
</dbReference>
<feature type="transmembrane region" description="Helical" evidence="1">
    <location>
        <begin position="6"/>
        <end position="24"/>
    </location>
</feature>
<sequence length="120" mass="13989">MNRILQIILATASILFFMFIFNMVRNKRLELKYALVWILTSFSFIILSLFPGILTFISYVLHIKEPVNTLFLSILFFLLIIVFTLTLSLSRNANRVKTLTQELGILKAYIEELNKKDKAK</sequence>
<dbReference type="RefSeq" id="WP_114298980.1">
    <property type="nucleotide sequence ID" value="NZ_QPJT01000022.1"/>
</dbReference>